<dbReference type="AlphaFoldDB" id="A0A5B1M1E7"/>
<dbReference type="InterPro" id="IPR013096">
    <property type="entry name" value="Cupin_2"/>
</dbReference>
<dbReference type="PANTHER" id="PTHR36440">
    <property type="entry name" value="PUTATIVE (AFU_ORTHOLOGUE AFUA_8G07350)-RELATED"/>
    <property type="match status" value="1"/>
</dbReference>
<dbReference type="InterPro" id="IPR011051">
    <property type="entry name" value="RmlC_Cupin_sf"/>
</dbReference>
<dbReference type="InterPro" id="IPR053146">
    <property type="entry name" value="QDO-like"/>
</dbReference>
<accession>A0A5B1M1E7</accession>
<protein>
    <submittedName>
        <fullName evidence="2">Cupin domain-containing protein</fullName>
    </submittedName>
</protein>
<dbReference type="Gene3D" id="2.60.120.10">
    <property type="entry name" value="Jelly Rolls"/>
    <property type="match status" value="1"/>
</dbReference>
<sequence length="178" mass="18938">MRQFQILILPWMANRNTLNRRKGVVAMFQPGTAHTVVPGAGRSVELGVASMRVLAGGDGETGGAFTVAEFAGTAEGPWTVPHLHRGFEESFFILDGMFTFTVGEEPIEATPGMYILVPRGTAHMISAAEGGGRFLTLMVPGGLEEMFFALGRLGPEAIRDPAARAAVSARYDSIPVSS</sequence>
<name>A0A5B1M1E7_9ACTN</name>
<dbReference type="InterPro" id="IPR014710">
    <property type="entry name" value="RmlC-like_jellyroll"/>
</dbReference>
<keyword evidence="3" id="KW-1185">Reference proteome</keyword>
<reference evidence="2 3" key="2">
    <citation type="submission" date="2019-09" db="EMBL/GenBank/DDBJ databases">
        <authorList>
            <person name="Jin C."/>
        </authorList>
    </citation>
    <scope>NUCLEOTIDE SEQUENCE [LARGE SCALE GENOMIC DNA]</scope>
    <source>
        <strain evidence="2 3">BN140041</strain>
    </source>
</reference>
<proteinExistence type="predicted"/>
<feature type="domain" description="Cupin type-2" evidence="1">
    <location>
        <begin position="78"/>
        <end position="130"/>
    </location>
</feature>
<organism evidence="2 3">
    <name type="scientific">Nocardioides antri</name>
    <dbReference type="NCBI Taxonomy" id="2607659"/>
    <lineage>
        <taxon>Bacteria</taxon>
        <taxon>Bacillati</taxon>
        <taxon>Actinomycetota</taxon>
        <taxon>Actinomycetes</taxon>
        <taxon>Propionibacteriales</taxon>
        <taxon>Nocardioidaceae</taxon>
        <taxon>Nocardioides</taxon>
    </lineage>
</organism>
<dbReference type="PANTHER" id="PTHR36440:SF1">
    <property type="entry name" value="PUTATIVE (AFU_ORTHOLOGUE AFUA_8G07350)-RELATED"/>
    <property type="match status" value="1"/>
</dbReference>
<evidence type="ECO:0000259" key="1">
    <source>
        <dbReference type="Pfam" id="PF07883"/>
    </source>
</evidence>
<evidence type="ECO:0000313" key="2">
    <source>
        <dbReference type="EMBL" id="KAA1426965.1"/>
    </source>
</evidence>
<gene>
    <name evidence="2" type="ORF">F0U47_11665</name>
</gene>
<comment type="caution">
    <text evidence="2">The sequence shown here is derived from an EMBL/GenBank/DDBJ whole genome shotgun (WGS) entry which is preliminary data.</text>
</comment>
<dbReference type="Pfam" id="PF07883">
    <property type="entry name" value="Cupin_2"/>
    <property type="match status" value="1"/>
</dbReference>
<dbReference type="SUPFAM" id="SSF51182">
    <property type="entry name" value="RmlC-like cupins"/>
    <property type="match status" value="1"/>
</dbReference>
<evidence type="ECO:0000313" key="3">
    <source>
        <dbReference type="Proteomes" id="UP000324351"/>
    </source>
</evidence>
<dbReference type="EMBL" id="VUJW01000004">
    <property type="protein sequence ID" value="KAA1426965.1"/>
    <property type="molecule type" value="Genomic_DNA"/>
</dbReference>
<dbReference type="Proteomes" id="UP000324351">
    <property type="component" value="Unassembled WGS sequence"/>
</dbReference>
<reference evidence="2 3" key="1">
    <citation type="submission" date="2019-09" db="EMBL/GenBank/DDBJ databases">
        <title>Nocardioides panacisoli sp. nov., isolated from the soil of a ginseng field.</title>
        <authorList>
            <person name="Cho C."/>
        </authorList>
    </citation>
    <scope>NUCLEOTIDE SEQUENCE [LARGE SCALE GENOMIC DNA]</scope>
    <source>
        <strain evidence="2 3">BN140041</strain>
    </source>
</reference>